<comment type="similarity">
    <text evidence="3 11">Belongs to the glycogen phosphorylase family.</text>
</comment>
<dbReference type="EMBL" id="FOFO01000002">
    <property type="protein sequence ID" value="SEP62107.1"/>
    <property type="molecule type" value="Genomic_DNA"/>
</dbReference>
<evidence type="ECO:0000256" key="2">
    <source>
        <dbReference type="ARBA" id="ARBA00001933"/>
    </source>
</evidence>
<reference evidence="12 13" key="1">
    <citation type="submission" date="2016-10" db="EMBL/GenBank/DDBJ databases">
        <authorList>
            <person name="de Groot N.N."/>
        </authorList>
    </citation>
    <scope>NUCLEOTIDE SEQUENCE [LARGE SCALE GENOMIC DNA]</scope>
    <source>
        <strain evidence="12 13">B7-7</strain>
    </source>
</reference>
<dbReference type="CDD" id="cd04300">
    <property type="entry name" value="GT35_Glycogen_Phosphorylase"/>
    <property type="match status" value="1"/>
</dbReference>
<keyword evidence="7 10" id="KW-0663">Pyridoxal phosphate</keyword>
<keyword evidence="6 11" id="KW-0808">Transferase</keyword>
<evidence type="ECO:0000256" key="8">
    <source>
        <dbReference type="ARBA" id="ARBA00023277"/>
    </source>
</evidence>
<dbReference type="AlphaFoldDB" id="A0A1H8ZD65"/>
<dbReference type="PANTHER" id="PTHR11468:SF3">
    <property type="entry name" value="GLYCOGEN PHOSPHORYLASE, LIVER FORM"/>
    <property type="match status" value="1"/>
</dbReference>
<keyword evidence="13" id="KW-1185">Reference proteome</keyword>
<dbReference type="SUPFAM" id="SSF53756">
    <property type="entry name" value="UDP-Glycosyltransferase/glycogen phosphorylase"/>
    <property type="match status" value="1"/>
</dbReference>
<feature type="modified residue" description="N6-(pyridoxal phosphate)lysine" evidence="10">
    <location>
        <position position="670"/>
    </location>
</feature>
<dbReference type="FunFam" id="3.40.50.2000:FF:000005">
    <property type="entry name" value="Alpha-1,4 glucan phosphorylase"/>
    <property type="match status" value="1"/>
</dbReference>
<dbReference type="GO" id="GO:0008184">
    <property type="term" value="F:glycogen phosphorylase activity"/>
    <property type="evidence" value="ECO:0007669"/>
    <property type="project" value="InterPro"/>
</dbReference>
<evidence type="ECO:0000256" key="7">
    <source>
        <dbReference type="ARBA" id="ARBA00022898"/>
    </source>
</evidence>
<organism evidence="12 13">
    <name type="scientific">Ectothiorhodospira magna</name>
    <dbReference type="NCBI Taxonomy" id="867345"/>
    <lineage>
        <taxon>Bacteria</taxon>
        <taxon>Pseudomonadati</taxon>
        <taxon>Pseudomonadota</taxon>
        <taxon>Gammaproteobacteria</taxon>
        <taxon>Chromatiales</taxon>
        <taxon>Ectothiorhodospiraceae</taxon>
        <taxon>Ectothiorhodospira</taxon>
    </lineage>
</organism>
<dbReference type="Pfam" id="PF00343">
    <property type="entry name" value="Phosphorylase"/>
    <property type="match status" value="1"/>
</dbReference>
<evidence type="ECO:0000313" key="12">
    <source>
        <dbReference type="EMBL" id="SEP62107.1"/>
    </source>
</evidence>
<comment type="function">
    <text evidence="11">Allosteric enzyme that catalyzes the rate-limiting step in glycogen catabolism, the phosphorolytic cleavage of glycogen to produce glucose-1-phosphate, and plays a central role in maintaining cellular and organismal glucose homeostasis.</text>
</comment>
<dbReference type="EC" id="2.4.1.1" evidence="11"/>
<dbReference type="STRING" id="867345.SAMN05421693_10280"/>
<proteinExistence type="inferred from homology"/>
<dbReference type="GO" id="GO:0005737">
    <property type="term" value="C:cytoplasm"/>
    <property type="evidence" value="ECO:0007669"/>
    <property type="project" value="TreeGrafter"/>
</dbReference>
<accession>A0A1H8ZD65</accession>
<keyword evidence="5 11" id="KW-0328">Glycosyltransferase</keyword>
<protein>
    <recommendedName>
        <fullName evidence="11">Alpha-1,4 glucan phosphorylase</fullName>
        <ecNumber evidence="11">2.4.1.1</ecNumber>
    </recommendedName>
</protein>
<gene>
    <name evidence="12" type="ORF">SAMN05421693_10280</name>
</gene>
<sequence length="823" mass="94694">MKTLEMVHEQDPQPLPCDKDALKESIRDALIHAVGKDPRSATHRDWLHAVSYAVRERIIERRMYTKRLFDQEQVKRVYYLSMEYLIGRMLVNSLMNLGFYEPCCEALEELGTNLHEIVEMESDAALGNGGLGRLAACILDSMASQCLPGYGYGIRYEFGMFHQGIEHGEQVEHPDNWLRYGNPWEFPRPEKIYPVRFYGYLVEHRERGEPRYHWEDGEEVIAMAYDFPTPGYGNKNVNNLRLWAAKATRDFDLDYFNEGDYIRAVQEKIESETISMVLYPNDATAIGRELRLKQEYFFVSASIQDIVFRHLDLGHGLDKLPEMVAIQLNDTHPAIAVAELMRLLVDTHELPWRQAWAITQGVFSYTNHTLMPEALETWPVALMERVLPRHMQIIYDINFHFLNEVRHNFPGDNDIVRRLSIIDESQGRQVRMAHLAVVGSHMVNGVAALHTDLLKKHLFNDFYRLWPSRFVSITNGITPRLWLNQANPDLAALITRHIGDDWTMDLSQLQRLEPQVNDAQFREGFAQVKRRNKEHLAALVKQHMGITISPDALFDVQIKRIHEYKRQLLNVLHVITCYNRVRDGRAKEQVPRVTLFAGKAAPSYVRAKQIIRLINDVADVVNHDPANDKQQVIFIPNYDVSTAAVIIPAADLSEQISTAGTEASGTGNMKLALNGALTIGTLDGANIEIREAVGEDNIFIFGMNADAVAQLKRDGYRPWDFYAANEELRRALDMIRDGFFSPQEPGRYHDLIHHLLTEDQYMVLADYEDYVRAHEAVDALYRNQEAWLRKAMLNTARMGYFSIDRTVMQYAREVWGISPEGWV</sequence>
<evidence type="ECO:0000256" key="4">
    <source>
        <dbReference type="ARBA" id="ARBA00022600"/>
    </source>
</evidence>
<dbReference type="FunFam" id="3.40.50.2000:FF:000002">
    <property type="entry name" value="Alpha-1,4 glucan phosphorylase"/>
    <property type="match status" value="1"/>
</dbReference>
<dbReference type="RefSeq" id="WP_090202792.1">
    <property type="nucleotide sequence ID" value="NZ_FOFO01000002.1"/>
</dbReference>
<dbReference type="PROSITE" id="PS00102">
    <property type="entry name" value="PHOSPHORYLASE"/>
    <property type="match status" value="1"/>
</dbReference>
<dbReference type="Proteomes" id="UP000199496">
    <property type="component" value="Unassembled WGS sequence"/>
</dbReference>
<evidence type="ECO:0000256" key="1">
    <source>
        <dbReference type="ARBA" id="ARBA00001275"/>
    </source>
</evidence>
<dbReference type="InterPro" id="IPR035090">
    <property type="entry name" value="Pyridoxal_P_attach_site"/>
</dbReference>
<dbReference type="InterPro" id="IPR011833">
    <property type="entry name" value="Glycg_phsphrylas"/>
</dbReference>
<dbReference type="GO" id="GO:0030170">
    <property type="term" value="F:pyridoxal phosphate binding"/>
    <property type="evidence" value="ECO:0007669"/>
    <property type="project" value="InterPro"/>
</dbReference>
<keyword evidence="8 11" id="KW-0119">Carbohydrate metabolism</keyword>
<name>A0A1H8ZD65_9GAMM</name>
<dbReference type="PIRSF" id="PIRSF000460">
    <property type="entry name" value="Pprylas_GlgP"/>
    <property type="match status" value="1"/>
</dbReference>
<dbReference type="PANTHER" id="PTHR11468">
    <property type="entry name" value="GLYCOGEN PHOSPHORYLASE"/>
    <property type="match status" value="1"/>
</dbReference>
<dbReference type="GO" id="GO:0005980">
    <property type="term" value="P:glycogen catabolic process"/>
    <property type="evidence" value="ECO:0007669"/>
    <property type="project" value="TreeGrafter"/>
</dbReference>
<comment type="catalytic activity">
    <reaction evidence="1 11">
        <text>[(1-&gt;4)-alpha-D-glucosyl](n) + phosphate = [(1-&gt;4)-alpha-D-glucosyl](n-1) + alpha-D-glucose 1-phosphate</text>
        <dbReference type="Rhea" id="RHEA:41732"/>
        <dbReference type="Rhea" id="RHEA-COMP:9584"/>
        <dbReference type="Rhea" id="RHEA-COMP:9586"/>
        <dbReference type="ChEBI" id="CHEBI:15444"/>
        <dbReference type="ChEBI" id="CHEBI:43474"/>
        <dbReference type="ChEBI" id="CHEBI:58601"/>
        <dbReference type="EC" id="2.4.1.1"/>
    </reaction>
</comment>
<dbReference type="Gene3D" id="3.40.50.2000">
    <property type="entry name" value="Glycogen Phosphorylase B"/>
    <property type="match status" value="2"/>
</dbReference>
<comment type="cofactor">
    <cofactor evidence="2 11">
        <name>pyridoxal 5'-phosphate</name>
        <dbReference type="ChEBI" id="CHEBI:597326"/>
    </cofactor>
</comment>
<evidence type="ECO:0000256" key="5">
    <source>
        <dbReference type="ARBA" id="ARBA00022676"/>
    </source>
</evidence>
<evidence type="ECO:0000256" key="9">
    <source>
        <dbReference type="ARBA" id="ARBA00025174"/>
    </source>
</evidence>
<dbReference type="InterPro" id="IPR000811">
    <property type="entry name" value="Glyco_trans_35"/>
</dbReference>
<evidence type="ECO:0000313" key="13">
    <source>
        <dbReference type="Proteomes" id="UP000199496"/>
    </source>
</evidence>
<evidence type="ECO:0000256" key="3">
    <source>
        <dbReference type="ARBA" id="ARBA00006047"/>
    </source>
</evidence>
<comment type="function">
    <text evidence="9">Phosphorylase is an important allosteric enzyme in carbohydrate metabolism. Enzymes from different sources differ in their regulatory mechanisms and in their natural substrates. However, all known phosphorylases share catalytic and structural properties.</text>
</comment>
<evidence type="ECO:0000256" key="6">
    <source>
        <dbReference type="ARBA" id="ARBA00022679"/>
    </source>
</evidence>
<dbReference type="OrthoDB" id="7229284at2"/>
<dbReference type="NCBIfam" id="TIGR02093">
    <property type="entry name" value="P_ylase"/>
    <property type="match status" value="1"/>
</dbReference>
<evidence type="ECO:0000256" key="10">
    <source>
        <dbReference type="PIRSR" id="PIRSR000460-1"/>
    </source>
</evidence>
<evidence type="ECO:0000256" key="11">
    <source>
        <dbReference type="RuleBase" id="RU000587"/>
    </source>
</evidence>
<keyword evidence="4" id="KW-0321">Glycogen metabolism</keyword>